<dbReference type="Pfam" id="PF15256">
    <property type="entry name" value="SPATIAL"/>
    <property type="match status" value="1"/>
</dbReference>
<dbReference type="GeneID" id="100930673"/>
<dbReference type="STRING" id="9305.ENSSHAP00000005407"/>
<feature type="region of interest" description="Disordered" evidence="1">
    <location>
        <begin position="1"/>
        <end position="65"/>
    </location>
</feature>
<keyword evidence="3" id="KW-1185">Reference proteome</keyword>
<dbReference type="PANTHER" id="PTHR33772">
    <property type="entry name" value="THYMUS, BRAIN AND TESTES-ASSOCIATED"/>
    <property type="match status" value="1"/>
</dbReference>
<name>G3VQF2_SARHA</name>
<gene>
    <name evidence="2" type="primary">TBATA</name>
</gene>
<dbReference type="InterPro" id="IPR037394">
    <property type="entry name" value="TBATA-like"/>
</dbReference>
<dbReference type="CTD" id="219793"/>
<proteinExistence type="predicted"/>
<dbReference type="AlphaFoldDB" id="G3VQF2"/>
<reference evidence="2 3" key="1">
    <citation type="journal article" date="2011" name="Proc. Natl. Acad. Sci. U.S.A.">
        <title>Genetic diversity and population structure of the endangered marsupial Sarcophilus harrisii (Tasmanian devil).</title>
        <authorList>
            <person name="Miller W."/>
            <person name="Hayes V.M."/>
            <person name="Ratan A."/>
            <person name="Petersen D.C."/>
            <person name="Wittekindt N.E."/>
            <person name="Miller J."/>
            <person name="Walenz B."/>
            <person name="Knight J."/>
            <person name="Qi J."/>
            <person name="Zhao F."/>
            <person name="Wang Q."/>
            <person name="Bedoya-Reina O.C."/>
            <person name="Katiyar N."/>
            <person name="Tomsho L.P."/>
            <person name="Kasson L.M."/>
            <person name="Hardie R.A."/>
            <person name="Woodbridge P."/>
            <person name="Tindall E.A."/>
            <person name="Bertelsen M.F."/>
            <person name="Dixon D."/>
            <person name="Pyecroft S."/>
            <person name="Helgen K.M."/>
            <person name="Lesk A.M."/>
            <person name="Pringle T.H."/>
            <person name="Patterson N."/>
            <person name="Zhang Y."/>
            <person name="Kreiss A."/>
            <person name="Woods G.M."/>
            <person name="Jones M.E."/>
            <person name="Schuster S.C."/>
        </authorList>
    </citation>
    <scope>NUCLEOTIDE SEQUENCE [LARGE SCALE GENOMIC DNA]</scope>
</reference>
<dbReference type="Proteomes" id="UP000007648">
    <property type="component" value="Unassembled WGS sequence"/>
</dbReference>
<evidence type="ECO:0000313" key="3">
    <source>
        <dbReference type="Proteomes" id="UP000007648"/>
    </source>
</evidence>
<sequence length="366" mass="40942">MVSLPTIYEVKENPEMATEVKKDMEDPSPPEAKTSSSKKDLVKKSRSQSSSRPKESTLTPKKAEISLQEVPKITRCWSQGPSRFGQLSHNSFFSRHNPHSHRVSHIQDISGNPICAVRDIRTHNSLPPPGPIPNLSFGMVGVPQVQLPIGDPQSLVEPRLSLCSLSNAWREELKDLASKVATFTKEAEIKKKKEEETERLAQYSPETGRLIPGYLRNMTSRAPRTAHRGYYSSKEDVIPVLQDQELLILELLCQILQTDSLTAIQCWLVSASPREKDLVLGLLQTAVANLIPEPLITLPEERIITTWSSKPNSPASISQCLIPLKSLKQSQNRPKTKGESYEKPECIGNAEVLQLGNNMEERKKKM</sequence>
<accession>G3VQF2</accession>
<dbReference type="InParanoid" id="G3VQF2"/>
<reference evidence="2" key="2">
    <citation type="submission" date="2025-08" db="UniProtKB">
        <authorList>
            <consortium name="Ensembl"/>
        </authorList>
    </citation>
    <scope>IDENTIFICATION</scope>
</reference>
<dbReference type="Ensembl" id="ENSSHAT00000005461.2">
    <property type="protein sequence ID" value="ENSSHAP00000005407.2"/>
    <property type="gene ID" value="ENSSHAG00000004725.2"/>
</dbReference>
<evidence type="ECO:0000256" key="1">
    <source>
        <dbReference type="SAM" id="MobiDB-lite"/>
    </source>
</evidence>
<dbReference type="OrthoDB" id="9982103at2759"/>
<dbReference type="GeneTree" id="ENSGT00510000048896"/>
<reference evidence="2" key="3">
    <citation type="submission" date="2025-09" db="UniProtKB">
        <authorList>
            <consortium name="Ensembl"/>
        </authorList>
    </citation>
    <scope>IDENTIFICATION</scope>
</reference>
<dbReference type="PANTHER" id="PTHR33772:SF3">
    <property type="entry name" value="PROTEIN TBATA"/>
    <property type="match status" value="1"/>
</dbReference>
<feature type="compositionally biased region" description="Basic and acidic residues" evidence="1">
    <location>
        <begin position="9"/>
        <end position="25"/>
    </location>
</feature>
<dbReference type="FunCoup" id="G3VQF2">
    <property type="interactions" value="17"/>
</dbReference>
<organism evidence="2 3">
    <name type="scientific">Sarcophilus harrisii</name>
    <name type="common">Tasmanian devil</name>
    <name type="synonym">Sarcophilus laniarius</name>
    <dbReference type="NCBI Taxonomy" id="9305"/>
    <lineage>
        <taxon>Eukaryota</taxon>
        <taxon>Metazoa</taxon>
        <taxon>Chordata</taxon>
        <taxon>Craniata</taxon>
        <taxon>Vertebrata</taxon>
        <taxon>Euteleostomi</taxon>
        <taxon>Mammalia</taxon>
        <taxon>Metatheria</taxon>
        <taxon>Dasyuromorphia</taxon>
        <taxon>Dasyuridae</taxon>
        <taxon>Sarcophilus</taxon>
    </lineage>
</organism>
<dbReference type="eggNOG" id="ENOG502RZQH">
    <property type="taxonomic scope" value="Eukaryota"/>
</dbReference>
<dbReference type="RefSeq" id="XP_031812681.1">
    <property type="nucleotide sequence ID" value="XM_031956821.1"/>
</dbReference>
<protein>
    <submittedName>
        <fullName evidence="2">Thymus, brain and testes associated</fullName>
    </submittedName>
</protein>
<evidence type="ECO:0000313" key="2">
    <source>
        <dbReference type="Ensembl" id="ENSSHAP00000005407.2"/>
    </source>
</evidence>